<feature type="domain" description="RNase H type-1" evidence="12">
    <location>
        <begin position="72"/>
        <end position="239"/>
    </location>
</feature>
<dbReference type="InterPro" id="IPR036397">
    <property type="entry name" value="RNaseH_sf"/>
</dbReference>
<comment type="caution">
    <text evidence="13">The sequence shown here is derived from an EMBL/GenBank/DDBJ whole genome shotgun (WGS) entry which is preliminary data.</text>
</comment>
<dbReference type="Pfam" id="PF00075">
    <property type="entry name" value="RNase_H"/>
    <property type="match status" value="1"/>
</dbReference>
<dbReference type="Gene3D" id="3.40.970.10">
    <property type="entry name" value="Ribonuclease H1, N-terminal domain"/>
    <property type="match status" value="1"/>
</dbReference>
<reference evidence="13 14" key="1">
    <citation type="submission" date="2019-07" db="EMBL/GenBank/DDBJ databases">
        <title>Genome assembly of two rare yeast pathogens: Diutina rugosa and Trichomonascus ciferrii.</title>
        <authorList>
            <person name="Mixao V."/>
            <person name="Saus E."/>
            <person name="Hansen A."/>
            <person name="Lass-Flor C."/>
            <person name="Gabaldon T."/>
        </authorList>
    </citation>
    <scope>NUCLEOTIDE SEQUENCE [LARGE SCALE GENOMIC DNA]</scope>
    <source>
        <strain evidence="13 14">CBS 613</strain>
    </source>
</reference>
<evidence type="ECO:0000256" key="3">
    <source>
        <dbReference type="ARBA" id="ARBA00005300"/>
    </source>
</evidence>
<dbReference type="Pfam" id="PF01693">
    <property type="entry name" value="Cauli_VI"/>
    <property type="match status" value="1"/>
</dbReference>
<dbReference type="PROSITE" id="PS50879">
    <property type="entry name" value="RNASE_H_1"/>
    <property type="match status" value="1"/>
</dbReference>
<evidence type="ECO:0000256" key="6">
    <source>
        <dbReference type="ARBA" id="ARBA00022722"/>
    </source>
</evidence>
<evidence type="ECO:0000256" key="5">
    <source>
        <dbReference type="ARBA" id="ARBA00017721"/>
    </source>
</evidence>
<keyword evidence="10" id="KW-0460">Magnesium</keyword>
<evidence type="ECO:0000256" key="4">
    <source>
        <dbReference type="ARBA" id="ARBA00012180"/>
    </source>
</evidence>
<evidence type="ECO:0000256" key="2">
    <source>
        <dbReference type="ARBA" id="ARBA00004065"/>
    </source>
</evidence>
<evidence type="ECO:0000313" key="14">
    <source>
        <dbReference type="Proteomes" id="UP000449547"/>
    </source>
</evidence>
<evidence type="ECO:0000256" key="7">
    <source>
        <dbReference type="ARBA" id="ARBA00022723"/>
    </source>
</evidence>
<evidence type="ECO:0000256" key="9">
    <source>
        <dbReference type="ARBA" id="ARBA00022801"/>
    </source>
</evidence>
<dbReference type="OrthoDB" id="407198at2759"/>
<feature type="region of interest" description="Disordered" evidence="11">
    <location>
        <begin position="218"/>
        <end position="242"/>
    </location>
</feature>
<evidence type="ECO:0000256" key="1">
    <source>
        <dbReference type="ARBA" id="ARBA00001946"/>
    </source>
</evidence>
<sequence>MAKKGYYAVAAGRSKGVCDNWGACESQVKGYSGADFRKFSSKSKANAYANSSRGSSSGGCFYAASSGRSKRSAKSNNVYTDGACRGNGLTKSAASGYGVYYGENDSRNVSKPLSAVDKSGNYTSSRAELHAVKHALDTEAKSLRNGSSKGPLKIHSDSSYSIGSMTTWRENWKSNGWQTSAGEQIKNRDLIEPMSRQLDSINQSYRDKGWEAASFSKVQGHSDNVGNNRADQLANQGADRMT</sequence>
<dbReference type="InterPro" id="IPR037056">
    <property type="entry name" value="RNase_H1_N_sf"/>
</dbReference>
<dbReference type="SUPFAM" id="SSF55658">
    <property type="entry name" value="L9 N-domain-like"/>
    <property type="match status" value="1"/>
</dbReference>
<keyword evidence="14" id="KW-1185">Reference proteome</keyword>
<organism evidence="13 14">
    <name type="scientific">Diutina rugosa</name>
    <name type="common">Yeast</name>
    <name type="synonym">Candida rugosa</name>
    <dbReference type="NCBI Taxonomy" id="5481"/>
    <lineage>
        <taxon>Eukaryota</taxon>
        <taxon>Fungi</taxon>
        <taxon>Dikarya</taxon>
        <taxon>Ascomycota</taxon>
        <taxon>Saccharomycotina</taxon>
        <taxon>Pichiomycetes</taxon>
        <taxon>Debaryomycetaceae</taxon>
        <taxon>Diutina</taxon>
    </lineage>
</organism>
<dbReference type="FunFam" id="3.40.970.10:FF:000002">
    <property type="entry name" value="Ribonuclease H"/>
    <property type="match status" value="1"/>
</dbReference>
<dbReference type="EMBL" id="SWFT01000159">
    <property type="protein sequence ID" value="KAA8897154.1"/>
    <property type="molecule type" value="Genomic_DNA"/>
</dbReference>
<dbReference type="EC" id="3.1.26.4" evidence="4"/>
<comment type="similarity">
    <text evidence="3">Belongs to the RNase H family.</text>
</comment>
<comment type="function">
    <text evidence="2">Endonuclease that specifically degrades the RNA of RNA-DNA hybrids.</text>
</comment>
<accession>A0A642UG33</accession>
<dbReference type="RefSeq" id="XP_034009811.1">
    <property type="nucleotide sequence ID" value="XM_034158363.1"/>
</dbReference>
<dbReference type="InterPro" id="IPR017067">
    <property type="entry name" value="RNase_H1_euk"/>
</dbReference>
<evidence type="ECO:0000256" key="10">
    <source>
        <dbReference type="ARBA" id="ARBA00022842"/>
    </source>
</evidence>
<dbReference type="InterPro" id="IPR012337">
    <property type="entry name" value="RNaseH-like_sf"/>
</dbReference>
<dbReference type="CDD" id="cd09280">
    <property type="entry name" value="RNase_HI_eukaryote_like"/>
    <property type="match status" value="1"/>
</dbReference>
<protein>
    <recommendedName>
        <fullName evidence="5">Ribonuclease H</fullName>
        <ecNumber evidence="4">3.1.26.4</ecNumber>
    </recommendedName>
</protein>
<feature type="region of interest" description="Disordered" evidence="11">
    <location>
        <begin position="47"/>
        <end position="77"/>
    </location>
</feature>
<dbReference type="GO" id="GO:0004523">
    <property type="term" value="F:RNA-DNA hybrid ribonuclease activity"/>
    <property type="evidence" value="ECO:0007669"/>
    <property type="project" value="UniProtKB-EC"/>
</dbReference>
<dbReference type="GO" id="GO:0043137">
    <property type="term" value="P:DNA replication, removal of RNA primer"/>
    <property type="evidence" value="ECO:0007669"/>
    <property type="project" value="TreeGrafter"/>
</dbReference>
<dbReference type="InterPro" id="IPR011320">
    <property type="entry name" value="RNase_H1_N"/>
</dbReference>
<name>A0A642UG33_DIURU</name>
<dbReference type="GeneID" id="54784038"/>
<dbReference type="SUPFAM" id="SSF53098">
    <property type="entry name" value="Ribonuclease H-like"/>
    <property type="match status" value="1"/>
</dbReference>
<gene>
    <name evidence="13" type="ORF">DIURU_005387</name>
</gene>
<dbReference type="PIRSF" id="PIRSF036852">
    <property type="entry name" value="Ribonuclease_H1_euk"/>
    <property type="match status" value="1"/>
</dbReference>
<dbReference type="Proteomes" id="UP000449547">
    <property type="component" value="Unassembled WGS sequence"/>
</dbReference>
<evidence type="ECO:0000259" key="12">
    <source>
        <dbReference type="PROSITE" id="PS50879"/>
    </source>
</evidence>
<dbReference type="GO" id="GO:0000287">
    <property type="term" value="F:magnesium ion binding"/>
    <property type="evidence" value="ECO:0007669"/>
    <property type="project" value="InterPro"/>
</dbReference>
<comment type="cofactor">
    <cofactor evidence="1">
        <name>Mg(2+)</name>
        <dbReference type="ChEBI" id="CHEBI:18420"/>
    </cofactor>
</comment>
<dbReference type="OMA" id="ELWYGLY"/>
<dbReference type="VEuPathDB" id="FungiDB:DIURU_005387"/>
<dbReference type="InterPro" id="IPR009027">
    <property type="entry name" value="Ribosomal_bL9/RNase_H1_N"/>
</dbReference>
<evidence type="ECO:0000313" key="13">
    <source>
        <dbReference type="EMBL" id="KAA8897154.1"/>
    </source>
</evidence>
<dbReference type="PANTHER" id="PTHR10642:SF30">
    <property type="entry name" value="RIBONUCLEASE H"/>
    <property type="match status" value="1"/>
</dbReference>
<dbReference type="AlphaFoldDB" id="A0A642UG33"/>
<dbReference type="InterPro" id="IPR050092">
    <property type="entry name" value="RNase_H"/>
</dbReference>
<dbReference type="InterPro" id="IPR002156">
    <property type="entry name" value="RNaseH_domain"/>
</dbReference>
<keyword evidence="6" id="KW-0540">Nuclease</keyword>
<proteinExistence type="inferred from homology"/>
<dbReference type="Gene3D" id="3.30.420.10">
    <property type="entry name" value="Ribonuclease H-like superfamily/Ribonuclease H"/>
    <property type="match status" value="1"/>
</dbReference>
<keyword evidence="7" id="KW-0479">Metal-binding</keyword>
<evidence type="ECO:0000256" key="11">
    <source>
        <dbReference type="SAM" id="MobiDB-lite"/>
    </source>
</evidence>
<keyword evidence="9" id="KW-0378">Hydrolase</keyword>
<dbReference type="PANTHER" id="PTHR10642">
    <property type="entry name" value="RIBONUCLEASE H1"/>
    <property type="match status" value="1"/>
</dbReference>
<keyword evidence="8" id="KW-0255">Endonuclease</keyword>
<dbReference type="GO" id="GO:0003676">
    <property type="term" value="F:nucleic acid binding"/>
    <property type="evidence" value="ECO:0007669"/>
    <property type="project" value="InterPro"/>
</dbReference>
<feature type="compositionally biased region" description="Polar residues" evidence="11">
    <location>
        <begin position="218"/>
        <end position="235"/>
    </location>
</feature>
<evidence type="ECO:0000256" key="8">
    <source>
        <dbReference type="ARBA" id="ARBA00022759"/>
    </source>
</evidence>